<dbReference type="InterPro" id="IPR050314">
    <property type="entry name" value="Glycosyl_Hydrlase_18"/>
</dbReference>
<keyword evidence="4" id="KW-0146">Chitin degradation</keyword>
<evidence type="ECO:0000256" key="1">
    <source>
        <dbReference type="ARBA" id="ARBA00000822"/>
    </source>
</evidence>
<dbReference type="SUPFAM" id="SSF51445">
    <property type="entry name" value="(Trans)glycosidases"/>
    <property type="match status" value="1"/>
</dbReference>
<keyword evidence="4" id="KW-0624">Polysaccharide degradation</keyword>
<proteinExistence type="inferred from homology"/>
<dbReference type="GO" id="GO:0008061">
    <property type="term" value="F:chitin binding"/>
    <property type="evidence" value="ECO:0007669"/>
    <property type="project" value="InterPro"/>
</dbReference>
<evidence type="ECO:0000313" key="10">
    <source>
        <dbReference type="EMBL" id="GDY58242.1"/>
    </source>
</evidence>
<dbReference type="Gene3D" id="3.10.50.10">
    <property type="match status" value="1"/>
</dbReference>
<dbReference type="SUPFAM" id="SSF54556">
    <property type="entry name" value="Chitinase insertion domain"/>
    <property type="match status" value="1"/>
</dbReference>
<organism evidence="10 11">
    <name type="scientific">Streptomyces violaceusniger</name>
    <dbReference type="NCBI Taxonomy" id="68280"/>
    <lineage>
        <taxon>Bacteria</taxon>
        <taxon>Bacillati</taxon>
        <taxon>Actinomycetota</taxon>
        <taxon>Actinomycetes</taxon>
        <taxon>Kitasatosporales</taxon>
        <taxon>Streptomycetaceae</taxon>
        <taxon>Streptomyces</taxon>
        <taxon>Streptomyces violaceusniger group</taxon>
    </lineage>
</organism>
<feature type="signal peptide" evidence="8">
    <location>
        <begin position="1"/>
        <end position="30"/>
    </location>
</feature>
<dbReference type="InterPro" id="IPR001579">
    <property type="entry name" value="Glyco_hydro_18_chit_AS"/>
</dbReference>
<dbReference type="GO" id="GO:0008843">
    <property type="term" value="F:endochitinase activity"/>
    <property type="evidence" value="ECO:0007669"/>
    <property type="project" value="UniProtKB-EC"/>
</dbReference>
<comment type="caution">
    <text evidence="10">The sequence shown here is derived from an EMBL/GenBank/DDBJ whole genome shotgun (WGS) entry which is preliminary data.</text>
</comment>
<dbReference type="GO" id="GO:0006032">
    <property type="term" value="P:chitin catabolic process"/>
    <property type="evidence" value="ECO:0007669"/>
    <property type="project" value="UniProtKB-KW"/>
</dbReference>
<dbReference type="InterPro" id="IPR029070">
    <property type="entry name" value="Chitinase_insertion_sf"/>
</dbReference>
<keyword evidence="11" id="KW-1185">Reference proteome</keyword>
<dbReference type="PROSITE" id="PS01095">
    <property type="entry name" value="GH18_1"/>
    <property type="match status" value="1"/>
</dbReference>
<feature type="chain" id="PRO_5020834908" description="chitinase" evidence="8">
    <location>
        <begin position="31"/>
        <end position="390"/>
    </location>
</feature>
<gene>
    <name evidence="10" type="ORF">SVIO_088650</name>
</gene>
<keyword evidence="8" id="KW-0732">Signal</keyword>
<dbReference type="PANTHER" id="PTHR11177">
    <property type="entry name" value="CHITINASE"/>
    <property type="match status" value="1"/>
</dbReference>
<evidence type="ECO:0000256" key="3">
    <source>
        <dbReference type="ARBA" id="ARBA00022801"/>
    </source>
</evidence>
<dbReference type="GO" id="GO:0005975">
    <property type="term" value="P:carbohydrate metabolic process"/>
    <property type="evidence" value="ECO:0007669"/>
    <property type="project" value="InterPro"/>
</dbReference>
<dbReference type="PROSITE" id="PS51910">
    <property type="entry name" value="GH18_2"/>
    <property type="match status" value="1"/>
</dbReference>
<evidence type="ECO:0000256" key="5">
    <source>
        <dbReference type="ARBA" id="ARBA00023295"/>
    </source>
</evidence>
<dbReference type="PANTHER" id="PTHR11177:SF317">
    <property type="entry name" value="CHITINASE 12-RELATED"/>
    <property type="match status" value="1"/>
</dbReference>
<sequence>MLRPGRLSAALAAICTAVLTATLLAGSAAAGEPRSADIPQATSEAAKTPMTKAAGNKVVGYFTEWGIYQRNYHVKNVETSGSAAKLTHINYAFGNVTGGKCAIGDAYADYDKAYDAASSVDGKADTWDAGALRGNFNQLRKLKKLHPGLKVLWSFGGWTWSSGFTEAAKNPAAFAQSCYDLVEDPRWADVFDGIDIDWEYPNACGLGCDTSGKDAFKNLMAAVRAKFGSSNLVTAAITADASSGGKIEAADYAGAASYVDWYNPMTYDFFGAWAAQGPTAPHSPLNSYSGIPQQGFNTDAAISKLKGLGIPASKLLLGIGFYGRGWSGVTQDAPGGTATGAAPGTYEAGIEDYKVLKGSCPATGTVAGTAYAHCGNQWWSYDTPPPSPGR</sequence>
<evidence type="ECO:0000256" key="6">
    <source>
        <dbReference type="RuleBase" id="RU000489"/>
    </source>
</evidence>
<feature type="domain" description="GH18" evidence="9">
    <location>
        <begin position="56"/>
        <end position="390"/>
    </location>
</feature>
<keyword evidence="5 6" id="KW-0326">Glycosidase</keyword>
<dbReference type="InterPro" id="IPR001223">
    <property type="entry name" value="Glyco_hydro18_cat"/>
</dbReference>
<keyword evidence="4" id="KW-0119">Carbohydrate metabolism</keyword>
<dbReference type="InterPro" id="IPR011583">
    <property type="entry name" value="Chitinase_II/V-like_cat"/>
</dbReference>
<evidence type="ECO:0000256" key="4">
    <source>
        <dbReference type="ARBA" id="ARBA00023024"/>
    </source>
</evidence>
<keyword evidence="3 6" id="KW-0378">Hydrolase</keyword>
<dbReference type="Gene3D" id="3.20.20.80">
    <property type="entry name" value="Glycosidases"/>
    <property type="match status" value="1"/>
</dbReference>
<dbReference type="Pfam" id="PF00704">
    <property type="entry name" value="Glyco_hydro_18"/>
    <property type="match status" value="1"/>
</dbReference>
<dbReference type="CDD" id="cd06548">
    <property type="entry name" value="GH18_chitinase"/>
    <property type="match status" value="1"/>
</dbReference>
<name>A0A4D4LAI5_STRVO</name>
<protein>
    <recommendedName>
        <fullName evidence="2">chitinase</fullName>
        <ecNumber evidence="2">3.2.1.14</ecNumber>
    </recommendedName>
</protein>
<comment type="catalytic activity">
    <reaction evidence="1">
        <text>Random endo-hydrolysis of N-acetyl-beta-D-glucosaminide (1-&gt;4)-beta-linkages in chitin and chitodextrins.</text>
        <dbReference type="EC" id="3.2.1.14"/>
    </reaction>
</comment>
<evidence type="ECO:0000256" key="7">
    <source>
        <dbReference type="RuleBase" id="RU004453"/>
    </source>
</evidence>
<dbReference type="EC" id="3.2.1.14" evidence="2"/>
<accession>A0A4D4LAI5</accession>
<dbReference type="SMART" id="SM00636">
    <property type="entry name" value="Glyco_18"/>
    <property type="match status" value="1"/>
</dbReference>
<dbReference type="EMBL" id="BJHW01000002">
    <property type="protein sequence ID" value="GDY58242.1"/>
    <property type="molecule type" value="Genomic_DNA"/>
</dbReference>
<reference evidence="10 11" key="1">
    <citation type="journal article" date="2020" name="Int. J. Syst. Evol. Microbiol.">
        <title>Reclassification of Streptomyces castelarensis and Streptomyces sporoclivatus as later heterotypic synonyms of Streptomyces antimycoticus.</title>
        <authorList>
            <person name="Komaki H."/>
            <person name="Tamura T."/>
        </authorList>
    </citation>
    <scope>NUCLEOTIDE SEQUENCE [LARGE SCALE GENOMIC DNA]</scope>
    <source>
        <strain evidence="10 11">NBRC 13459</strain>
    </source>
</reference>
<evidence type="ECO:0000256" key="8">
    <source>
        <dbReference type="SAM" id="SignalP"/>
    </source>
</evidence>
<evidence type="ECO:0000256" key="2">
    <source>
        <dbReference type="ARBA" id="ARBA00012729"/>
    </source>
</evidence>
<evidence type="ECO:0000259" key="9">
    <source>
        <dbReference type="PROSITE" id="PS51910"/>
    </source>
</evidence>
<comment type="similarity">
    <text evidence="7">Belongs to the glycosyl hydrolase 18 family.</text>
</comment>
<evidence type="ECO:0000313" key="11">
    <source>
        <dbReference type="Proteomes" id="UP000301309"/>
    </source>
</evidence>
<dbReference type="AlphaFoldDB" id="A0A4D4LAI5"/>
<dbReference type="Proteomes" id="UP000301309">
    <property type="component" value="Unassembled WGS sequence"/>
</dbReference>
<dbReference type="InterPro" id="IPR017853">
    <property type="entry name" value="GH"/>
</dbReference>